<keyword evidence="14" id="KW-0966">Cell projection</keyword>
<keyword evidence="5" id="KW-0217">Developmental protein</keyword>
<dbReference type="GO" id="GO:0031514">
    <property type="term" value="C:motile cilium"/>
    <property type="evidence" value="ECO:0007669"/>
    <property type="project" value="UniProtKB-SubCell"/>
</dbReference>
<comment type="subcellular location">
    <subcellularLocation>
        <location evidence="2">Cell projection</location>
        <location evidence="2">Cilium</location>
        <location evidence="2">Flagellum</location>
    </subcellularLocation>
    <subcellularLocation>
        <location evidence="1">Cytoplasm</location>
        <location evidence="1">Cytoskeleton</location>
        <location evidence="1">Microtubule organizing center</location>
        <location evidence="1">Centrosome</location>
        <location evidence="1">Centriole</location>
    </subcellularLocation>
    <subcellularLocation>
        <location evidence="3">Cytoplasm</location>
        <location evidence="3">Cytoskeleton</location>
        <location evidence="3">Spindle pole</location>
    </subcellularLocation>
</comment>
<keyword evidence="7" id="KW-0493">Microtubule</keyword>
<organism evidence="20 21">
    <name type="scientific">Cyprinus carpio carpio</name>
    <dbReference type="NCBI Taxonomy" id="630221"/>
    <lineage>
        <taxon>Eukaryota</taxon>
        <taxon>Metazoa</taxon>
        <taxon>Chordata</taxon>
        <taxon>Craniata</taxon>
        <taxon>Vertebrata</taxon>
        <taxon>Euteleostomi</taxon>
        <taxon>Actinopterygii</taxon>
        <taxon>Neopterygii</taxon>
        <taxon>Teleostei</taxon>
        <taxon>Ostariophysi</taxon>
        <taxon>Cypriniformes</taxon>
        <taxon>Cyprinidae</taxon>
        <taxon>Cyprininae</taxon>
        <taxon>Cyprinus</taxon>
    </lineage>
</organism>
<dbReference type="Ensembl" id="ENSCCRT00000085834.2">
    <property type="protein sequence ID" value="ENSCCRP00000079111.2"/>
    <property type="gene ID" value="ENSCCRG00000042857.2"/>
</dbReference>
<dbReference type="PANTHER" id="PTHR23162:SF8">
    <property type="entry name" value="OUTER DENSE FIBER PROTEIN 2"/>
    <property type="match status" value="1"/>
</dbReference>
<evidence type="ECO:0000256" key="10">
    <source>
        <dbReference type="ARBA" id="ARBA00022871"/>
    </source>
</evidence>
<evidence type="ECO:0000256" key="17">
    <source>
        <dbReference type="ARBA" id="ARBA00043200"/>
    </source>
</evidence>
<keyword evidence="8" id="KW-0221">Differentiation</keyword>
<evidence type="ECO:0000256" key="1">
    <source>
        <dbReference type="ARBA" id="ARBA00004114"/>
    </source>
</evidence>
<feature type="region of interest" description="Disordered" evidence="19">
    <location>
        <begin position="1"/>
        <end position="72"/>
    </location>
</feature>
<dbReference type="Proteomes" id="UP001108240">
    <property type="component" value="Unplaced"/>
</dbReference>
<evidence type="ECO:0000256" key="18">
    <source>
        <dbReference type="SAM" id="Coils"/>
    </source>
</evidence>
<keyword evidence="21" id="KW-1185">Reference proteome</keyword>
<evidence type="ECO:0000256" key="8">
    <source>
        <dbReference type="ARBA" id="ARBA00022782"/>
    </source>
</evidence>
<evidence type="ECO:0000256" key="16">
    <source>
        <dbReference type="ARBA" id="ARBA00041830"/>
    </source>
</evidence>
<protein>
    <recommendedName>
        <fullName evidence="15">Outer dense fiber protein 2</fullName>
    </recommendedName>
    <alternativeName>
        <fullName evidence="16">Cenexin</fullName>
    </alternativeName>
    <alternativeName>
        <fullName evidence="17">Outer dense fiber of sperm tails protein 2</fullName>
    </alternativeName>
</protein>
<evidence type="ECO:0000313" key="20">
    <source>
        <dbReference type="Ensembl" id="ENSCCRP00000079111.2"/>
    </source>
</evidence>
<dbReference type="Gene3D" id="1.10.287.1490">
    <property type="match status" value="1"/>
</dbReference>
<evidence type="ECO:0000256" key="11">
    <source>
        <dbReference type="ARBA" id="ARBA00023054"/>
    </source>
</evidence>
<reference evidence="20" key="2">
    <citation type="submission" date="2025-09" db="UniProtKB">
        <authorList>
            <consortium name="Ensembl"/>
        </authorList>
    </citation>
    <scope>IDENTIFICATION</scope>
</reference>
<accession>A0A8C1EM21</accession>
<evidence type="ECO:0000256" key="4">
    <source>
        <dbReference type="ARBA" id="ARBA00009316"/>
    </source>
</evidence>
<sequence length="633" mass="72436">RKSTRTSSSSPPLHVHVNETTPVHVHVKKSTKCSPTKTAQVKSKSSLHPTAKVKTRVPWIPPGKVSTRETSLKWEGPSHRLEITPPQEPECSQSPLRIEDLSTDEEEALHGRINQYERKIDSLMTEVSSLKNEVELRKKEQLLERQSERLSATQRVIAEQEEELAEVARELEATEQENSRLRESMEKMLEGNDFGRSERDSLQPDKDVLLRKLLEAEMDSSAAAKQVSALREMVSHMSRNSTLLTRQKELLLQKLETFESTNRALRHLLREQHSREMESLRLLEQKDVLLKKLSDVEAENSVCDSAKTTTELSKVLESTRAHLQGQLRNKEAENNRLNVQIRNLERSISQQQGEVEHLQNQLCDLRQQVEADKEALKKATRAQKQRAQRSEDTVGQLSAQLLEIEAQLADAVSAAENWSSRHAKEMKEKGQLEMEITLLNSRITDLTEQLHGQEEKVRTERDGILNRLHELNTESTTMRLENQSLKATLSALEEKLTLSQSEVQQVKVSVKQYESLVDSYKAQVQKTRSEADEYSARLQVAESEAQAVRDELDQEIQKVRKQLQGRLAELEPLPEALRHAELQLQEAHEKERLQERRNTELGTSLTELRIKVCLLSISWFGLQLMLKTQPVVS</sequence>
<name>A0A8C1EM21_CYPCA</name>
<evidence type="ECO:0000256" key="15">
    <source>
        <dbReference type="ARBA" id="ARBA00040458"/>
    </source>
</evidence>
<evidence type="ECO:0000256" key="12">
    <source>
        <dbReference type="ARBA" id="ARBA00023069"/>
    </source>
</evidence>
<evidence type="ECO:0000256" key="3">
    <source>
        <dbReference type="ARBA" id="ARBA00004647"/>
    </source>
</evidence>
<dbReference type="GO" id="GO:0005813">
    <property type="term" value="C:centrosome"/>
    <property type="evidence" value="ECO:0007669"/>
    <property type="project" value="TreeGrafter"/>
</dbReference>
<keyword evidence="6" id="KW-0963">Cytoplasm</keyword>
<dbReference type="PANTHER" id="PTHR23162">
    <property type="entry name" value="OUTER DENSE FIBER OF SPERM TAILS 2"/>
    <property type="match status" value="1"/>
</dbReference>
<comment type="similarity">
    <text evidence="4">Belongs to the ODF2 family.</text>
</comment>
<dbReference type="GO" id="GO:0005874">
    <property type="term" value="C:microtubule"/>
    <property type="evidence" value="ECO:0007669"/>
    <property type="project" value="UniProtKB-KW"/>
</dbReference>
<dbReference type="GO" id="GO:0030154">
    <property type="term" value="P:cell differentiation"/>
    <property type="evidence" value="ECO:0007669"/>
    <property type="project" value="UniProtKB-KW"/>
</dbReference>
<keyword evidence="12" id="KW-0969">Cilium</keyword>
<feature type="coiled-coil region" evidence="18">
    <location>
        <begin position="313"/>
        <end position="597"/>
    </location>
</feature>
<dbReference type="GO" id="GO:1902017">
    <property type="term" value="P:regulation of cilium assembly"/>
    <property type="evidence" value="ECO:0007669"/>
    <property type="project" value="TreeGrafter"/>
</dbReference>
<keyword evidence="13" id="KW-0206">Cytoskeleton</keyword>
<keyword evidence="9" id="KW-0282">Flagellum</keyword>
<evidence type="ECO:0000256" key="6">
    <source>
        <dbReference type="ARBA" id="ARBA00022490"/>
    </source>
</evidence>
<evidence type="ECO:0000256" key="5">
    <source>
        <dbReference type="ARBA" id="ARBA00022473"/>
    </source>
</evidence>
<evidence type="ECO:0000256" key="13">
    <source>
        <dbReference type="ARBA" id="ARBA00023212"/>
    </source>
</evidence>
<feature type="compositionally biased region" description="Low complexity" evidence="19">
    <location>
        <begin position="1"/>
        <end position="12"/>
    </location>
</feature>
<feature type="coiled-coil region" evidence="18">
    <location>
        <begin position="106"/>
        <end position="191"/>
    </location>
</feature>
<evidence type="ECO:0000256" key="7">
    <source>
        <dbReference type="ARBA" id="ARBA00022701"/>
    </source>
</evidence>
<feature type="compositionally biased region" description="Polar residues" evidence="19">
    <location>
        <begin position="32"/>
        <end position="48"/>
    </location>
</feature>
<dbReference type="GO" id="GO:0005814">
    <property type="term" value="C:centriole"/>
    <property type="evidence" value="ECO:0007669"/>
    <property type="project" value="UniProtKB-SubCell"/>
</dbReference>
<evidence type="ECO:0000256" key="2">
    <source>
        <dbReference type="ARBA" id="ARBA00004230"/>
    </source>
</evidence>
<evidence type="ECO:0000256" key="19">
    <source>
        <dbReference type="SAM" id="MobiDB-lite"/>
    </source>
</evidence>
<keyword evidence="10" id="KW-0744">Spermatogenesis</keyword>
<dbReference type="GO" id="GO:0007283">
    <property type="term" value="P:spermatogenesis"/>
    <property type="evidence" value="ECO:0007669"/>
    <property type="project" value="UniProtKB-KW"/>
</dbReference>
<dbReference type="AlphaFoldDB" id="A0A8C1EM21"/>
<dbReference type="GeneTree" id="ENSGT00530000063497"/>
<proteinExistence type="inferred from homology"/>
<evidence type="ECO:0000313" key="21">
    <source>
        <dbReference type="Proteomes" id="UP001108240"/>
    </source>
</evidence>
<dbReference type="GO" id="GO:0000922">
    <property type="term" value="C:spindle pole"/>
    <property type="evidence" value="ECO:0007669"/>
    <property type="project" value="UniProtKB-SubCell"/>
</dbReference>
<keyword evidence="11 18" id="KW-0175">Coiled coil</keyword>
<evidence type="ECO:0000256" key="14">
    <source>
        <dbReference type="ARBA" id="ARBA00023273"/>
    </source>
</evidence>
<reference evidence="20" key="1">
    <citation type="submission" date="2025-08" db="UniProtKB">
        <authorList>
            <consortium name="Ensembl"/>
        </authorList>
    </citation>
    <scope>IDENTIFICATION</scope>
</reference>
<dbReference type="InterPro" id="IPR026099">
    <property type="entry name" value="Odf2-rel"/>
</dbReference>
<evidence type="ECO:0000256" key="9">
    <source>
        <dbReference type="ARBA" id="ARBA00022846"/>
    </source>
</evidence>